<reference evidence="1 2" key="1">
    <citation type="journal article" date="2021" name="Commun. Biol.">
        <title>The genome of Shorea leprosula (Dipterocarpaceae) highlights the ecological relevance of drought in aseasonal tropical rainforests.</title>
        <authorList>
            <person name="Ng K.K.S."/>
            <person name="Kobayashi M.J."/>
            <person name="Fawcett J.A."/>
            <person name="Hatakeyama M."/>
            <person name="Paape T."/>
            <person name="Ng C.H."/>
            <person name="Ang C.C."/>
            <person name="Tnah L.H."/>
            <person name="Lee C.T."/>
            <person name="Nishiyama T."/>
            <person name="Sese J."/>
            <person name="O'Brien M.J."/>
            <person name="Copetti D."/>
            <person name="Mohd Noor M.I."/>
            <person name="Ong R.C."/>
            <person name="Putra M."/>
            <person name="Sireger I.Z."/>
            <person name="Indrioko S."/>
            <person name="Kosugi Y."/>
            <person name="Izuno A."/>
            <person name="Isagi Y."/>
            <person name="Lee S.L."/>
            <person name="Shimizu K.K."/>
        </authorList>
    </citation>
    <scope>NUCLEOTIDE SEQUENCE [LARGE SCALE GENOMIC DNA]</scope>
    <source>
        <strain evidence="1">214</strain>
    </source>
</reference>
<organism evidence="1 2">
    <name type="scientific">Rubroshorea leprosula</name>
    <dbReference type="NCBI Taxonomy" id="152421"/>
    <lineage>
        <taxon>Eukaryota</taxon>
        <taxon>Viridiplantae</taxon>
        <taxon>Streptophyta</taxon>
        <taxon>Embryophyta</taxon>
        <taxon>Tracheophyta</taxon>
        <taxon>Spermatophyta</taxon>
        <taxon>Magnoliopsida</taxon>
        <taxon>eudicotyledons</taxon>
        <taxon>Gunneridae</taxon>
        <taxon>Pentapetalae</taxon>
        <taxon>rosids</taxon>
        <taxon>malvids</taxon>
        <taxon>Malvales</taxon>
        <taxon>Dipterocarpaceae</taxon>
        <taxon>Rubroshorea</taxon>
    </lineage>
</organism>
<name>A0AAV5KTU9_9ROSI</name>
<evidence type="ECO:0000313" key="1">
    <source>
        <dbReference type="EMBL" id="GKV27877.1"/>
    </source>
</evidence>
<dbReference type="AlphaFoldDB" id="A0AAV5KTU9"/>
<evidence type="ECO:0000313" key="2">
    <source>
        <dbReference type="Proteomes" id="UP001054252"/>
    </source>
</evidence>
<accession>A0AAV5KTU9</accession>
<sequence length="53" mass="5931">MVEETQKALEKAEALKKLFTRQEPVLDSSKYTAVDVCTVSSVFLSFSFTEGKL</sequence>
<comment type="caution">
    <text evidence="1">The sequence shown here is derived from an EMBL/GenBank/DDBJ whole genome shotgun (WGS) entry which is preliminary data.</text>
</comment>
<keyword evidence="2" id="KW-1185">Reference proteome</keyword>
<proteinExistence type="predicted"/>
<dbReference type="EMBL" id="BPVZ01000077">
    <property type="protein sequence ID" value="GKV27877.1"/>
    <property type="molecule type" value="Genomic_DNA"/>
</dbReference>
<protein>
    <submittedName>
        <fullName evidence="1">Uncharacterized protein</fullName>
    </submittedName>
</protein>
<gene>
    <name evidence="1" type="ORF">SLEP1_g36997</name>
</gene>
<dbReference type="Proteomes" id="UP001054252">
    <property type="component" value="Unassembled WGS sequence"/>
</dbReference>